<dbReference type="OrthoDB" id="6363126at2759"/>
<dbReference type="EMBL" id="BT126837">
    <property type="protein sequence ID" value="AEE61799.1"/>
    <property type="molecule type" value="mRNA"/>
</dbReference>
<dbReference type="GO" id="GO:0008199">
    <property type="term" value="F:ferric iron binding"/>
    <property type="evidence" value="ECO:0007669"/>
    <property type="project" value="InterPro"/>
</dbReference>
<reference evidence="5" key="1">
    <citation type="journal article" date="2012" name="Insect Biochem. Mol. Biol.">
        <title>Transcriptome and full-length cDNA resources for the mountain pine beetle, Dendroctonus ponderosae Hopkins, a major insect pest of pine forests.</title>
        <authorList>
            <person name="Keeling C.I."/>
            <person name="Henderson H."/>
            <person name="Li M."/>
            <person name="Yuen M."/>
            <person name="Clark E.L."/>
            <person name="Fraser J.D."/>
            <person name="Huber D.P."/>
            <person name="Liao N.Y."/>
            <person name="Roderick Docking T."/>
            <person name="Birol I."/>
            <person name="Chan S.K."/>
            <person name="Taylor G.A."/>
            <person name="Palmquist D."/>
            <person name="Jones S.J."/>
            <person name="Bohlmann J."/>
        </authorList>
    </citation>
    <scope>NUCLEOTIDE SEQUENCE</scope>
    <source>
        <tissue evidence="5">Pupae</tissue>
    </source>
</reference>
<keyword evidence="1 2" id="KW-0408">Iron</keyword>
<dbReference type="Gene3D" id="1.20.1260.10">
    <property type="match status" value="1"/>
</dbReference>
<dbReference type="GO" id="GO:0006879">
    <property type="term" value="P:intracellular iron ion homeostasis"/>
    <property type="evidence" value="ECO:0007669"/>
    <property type="project" value="UniProtKB-KW"/>
</dbReference>
<evidence type="ECO:0000256" key="1">
    <source>
        <dbReference type="PIRSR" id="PIRSR601519-1"/>
    </source>
</evidence>
<dbReference type="PANTHER" id="PTHR11431">
    <property type="entry name" value="FERRITIN"/>
    <property type="match status" value="1"/>
</dbReference>
<evidence type="ECO:0000256" key="2">
    <source>
        <dbReference type="RuleBase" id="RU361145"/>
    </source>
</evidence>
<dbReference type="InterPro" id="IPR009040">
    <property type="entry name" value="Ferritin-like_diiron"/>
</dbReference>
<dbReference type="InterPro" id="IPR009078">
    <property type="entry name" value="Ferritin-like_SF"/>
</dbReference>
<keyword evidence="2" id="KW-0409">Iron storage</keyword>
<feature type="domain" description="Ferritin-like diiron" evidence="4">
    <location>
        <begin position="47"/>
        <end position="206"/>
    </location>
</feature>
<feature type="signal peptide" evidence="3">
    <location>
        <begin position="1"/>
        <end position="16"/>
    </location>
</feature>
<dbReference type="InterPro" id="IPR001519">
    <property type="entry name" value="Ferritin"/>
</dbReference>
<evidence type="ECO:0000259" key="4">
    <source>
        <dbReference type="PROSITE" id="PS50905"/>
    </source>
</evidence>
<name>J3JUC4_DENPD</name>
<proteinExistence type="evidence at transcript level"/>
<dbReference type="CDD" id="cd01056">
    <property type="entry name" value="Euk_Ferritin"/>
    <property type="match status" value="1"/>
</dbReference>
<evidence type="ECO:0000313" key="5">
    <source>
        <dbReference type="EMBL" id="AEE61799.1"/>
    </source>
</evidence>
<feature type="binding site" evidence="1">
    <location>
        <position position="150"/>
    </location>
    <ligand>
        <name>Fe cation</name>
        <dbReference type="ChEBI" id="CHEBI:24875"/>
        <label>1</label>
    </ligand>
</feature>
<dbReference type="SUPFAM" id="SSF47240">
    <property type="entry name" value="Ferritin-like"/>
    <property type="match status" value="1"/>
</dbReference>
<dbReference type="GO" id="GO:0008198">
    <property type="term" value="F:ferrous iron binding"/>
    <property type="evidence" value="ECO:0007669"/>
    <property type="project" value="TreeGrafter"/>
</dbReference>
<dbReference type="GO" id="GO:0006826">
    <property type="term" value="P:iron ion transport"/>
    <property type="evidence" value="ECO:0007669"/>
    <property type="project" value="InterPro"/>
</dbReference>
<dbReference type="AlphaFoldDB" id="J3JUC4"/>
<comment type="similarity">
    <text evidence="2">Belongs to the ferritin family.</text>
</comment>
<protein>
    <recommendedName>
        <fullName evidence="2">Ferritin</fullName>
    </recommendedName>
</protein>
<dbReference type="HOGENOM" id="CLU_106438_0_0_1"/>
<feature type="chain" id="PRO_5003771316" description="Ferritin" evidence="3">
    <location>
        <begin position="17"/>
        <end position="227"/>
    </location>
</feature>
<keyword evidence="3" id="KW-0732">Signal</keyword>
<dbReference type="PANTHER" id="PTHR11431:SF51">
    <property type="entry name" value="FERRITIN"/>
    <property type="match status" value="1"/>
</dbReference>
<dbReference type="InterPro" id="IPR012347">
    <property type="entry name" value="Ferritin-like"/>
</dbReference>
<feature type="binding site" evidence="1">
    <location>
        <position position="188"/>
    </location>
    <ligand>
        <name>Fe cation</name>
        <dbReference type="ChEBI" id="CHEBI:24875"/>
        <label>1</label>
    </ligand>
</feature>
<organism evidence="5">
    <name type="scientific">Dendroctonus ponderosae</name>
    <name type="common">Mountain pine beetle</name>
    <dbReference type="NCBI Taxonomy" id="77166"/>
    <lineage>
        <taxon>Eukaryota</taxon>
        <taxon>Metazoa</taxon>
        <taxon>Ecdysozoa</taxon>
        <taxon>Arthropoda</taxon>
        <taxon>Hexapoda</taxon>
        <taxon>Insecta</taxon>
        <taxon>Pterygota</taxon>
        <taxon>Neoptera</taxon>
        <taxon>Endopterygota</taxon>
        <taxon>Coleoptera</taxon>
        <taxon>Polyphaga</taxon>
        <taxon>Cucujiformia</taxon>
        <taxon>Curculionidae</taxon>
        <taxon>Scolytinae</taxon>
        <taxon>Dendroctonus</taxon>
    </lineage>
</organism>
<dbReference type="GO" id="GO:0005737">
    <property type="term" value="C:cytoplasm"/>
    <property type="evidence" value="ECO:0007669"/>
    <property type="project" value="TreeGrafter"/>
</dbReference>
<sequence>MKAFLIFAAVVAAVSANECYKDVLSACRNGNTLSKQQGLLSTCDSKYGAIDAVEGELQRFTNSLLYKSFDFLILSTHYGNYLKNRPGFEKLFRGLSDGLWEDTINSIKYITSRGGEMSFSNIDTVNDVSNDAATLELYELHSLGKALDIEKKMAEKAFDIHKAASGHKTDHHDPEVAHHLEEKFMSKQRNIIRDLAGYTKDLSQIMDTPDVSLGLYLFDEYLQKVVD</sequence>
<dbReference type="PROSITE" id="PS50905">
    <property type="entry name" value="FERRITIN_LIKE"/>
    <property type="match status" value="1"/>
</dbReference>
<comment type="function">
    <text evidence="2">Stores iron in a soluble, non-toxic, readily available form. Important for iron homeostasis. Iron is taken up in the ferrous form and deposited as ferric hydroxides after oxidation.</text>
</comment>
<keyword evidence="1 2" id="KW-0479">Metal-binding</keyword>
<accession>J3JUC4</accession>
<evidence type="ECO:0000256" key="3">
    <source>
        <dbReference type="SAM" id="SignalP"/>
    </source>
</evidence>